<reference evidence="1" key="1">
    <citation type="journal article" date="2021" name="Proc. Natl. Acad. Sci. U.S.A.">
        <title>A Catalog of Tens of Thousands of Viruses from Human Metagenomes Reveals Hidden Associations with Chronic Diseases.</title>
        <authorList>
            <person name="Tisza M.J."/>
            <person name="Buck C.B."/>
        </authorList>
    </citation>
    <scope>NUCLEOTIDE SEQUENCE</scope>
    <source>
        <strain evidence="1">Ctprd3</strain>
    </source>
</reference>
<evidence type="ECO:0000313" key="1">
    <source>
        <dbReference type="EMBL" id="DAF60138.1"/>
    </source>
</evidence>
<protein>
    <submittedName>
        <fullName evidence="1">Uncharacterized protein</fullName>
    </submittedName>
</protein>
<accession>A0A8S5TBK9</accession>
<sequence>MSLRYVISLKRQSEKTHRQTFLLNNYYSYLCKKQ</sequence>
<organism evidence="1">
    <name type="scientific">Siphoviridae sp. ctprd3</name>
    <dbReference type="NCBI Taxonomy" id="2827943"/>
    <lineage>
        <taxon>Viruses</taxon>
        <taxon>Duplodnaviria</taxon>
        <taxon>Heunggongvirae</taxon>
        <taxon>Uroviricota</taxon>
        <taxon>Caudoviricetes</taxon>
    </lineage>
</organism>
<proteinExistence type="predicted"/>
<dbReference type="EMBL" id="BK032783">
    <property type="protein sequence ID" value="DAF60138.1"/>
    <property type="molecule type" value="Genomic_DNA"/>
</dbReference>
<name>A0A8S5TBK9_9CAUD</name>